<gene>
    <name evidence="7" type="ORF">B5F15_09470</name>
</gene>
<evidence type="ECO:0000313" key="8">
    <source>
        <dbReference type="Proteomes" id="UP000195326"/>
    </source>
</evidence>
<dbReference type="InterPro" id="IPR029045">
    <property type="entry name" value="ClpP/crotonase-like_dom_sf"/>
</dbReference>
<dbReference type="GO" id="GO:0051117">
    <property type="term" value="F:ATPase binding"/>
    <property type="evidence" value="ECO:0007669"/>
    <property type="project" value="TreeGrafter"/>
</dbReference>
<evidence type="ECO:0000256" key="3">
    <source>
        <dbReference type="ARBA" id="ARBA00022670"/>
    </source>
</evidence>
<comment type="caution">
    <text evidence="7">The sequence shown here is derived from an EMBL/GenBank/DDBJ whole genome shotgun (WGS) entry which is preliminary data.</text>
</comment>
<dbReference type="PANTHER" id="PTHR10381">
    <property type="entry name" value="ATP-DEPENDENT CLP PROTEASE PROTEOLYTIC SUBUNIT"/>
    <property type="match status" value="1"/>
</dbReference>
<evidence type="ECO:0000256" key="4">
    <source>
        <dbReference type="ARBA" id="ARBA00022801"/>
    </source>
</evidence>
<comment type="similarity">
    <text evidence="1 6">Belongs to the peptidase S14 family.</text>
</comment>
<dbReference type="Proteomes" id="UP000195326">
    <property type="component" value="Unassembled WGS sequence"/>
</dbReference>
<dbReference type="GO" id="GO:0004252">
    <property type="term" value="F:serine-type endopeptidase activity"/>
    <property type="evidence" value="ECO:0007669"/>
    <property type="project" value="InterPro"/>
</dbReference>
<proteinExistence type="inferred from homology"/>
<dbReference type="InterPro" id="IPR023562">
    <property type="entry name" value="ClpP/TepA"/>
</dbReference>
<dbReference type="RefSeq" id="WP_087415180.1">
    <property type="nucleotide sequence ID" value="NZ_NFKL01000012.1"/>
</dbReference>
<reference evidence="8" key="1">
    <citation type="submission" date="2017-04" db="EMBL/GenBank/DDBJ databases">
        <title>Function of individual gut microbiota members based on whole genome sequencing of pure cultures obtained from chicken caecum.</title>
        <authorList>
            <person name="Medvecky M."/>
            <person name="Cejkova D."/>
            <person name="Polansky O."/>
            <person name="Karasova D."/>
            <person name="Kubasova T."/>
            <person name="Cizek A."/>
            <person name="Rychlik I."/>
        </authorList>
    </citation>
    <scope>NUCLEOTIDE SEQUENCE [LARGE SCALE GENOMIC DNA]</scope>
    <source>
        <strain evidence="8">An179</strain>
    </source>
</reference>
<keyword evidence="2" id="KW-0963">Cytoplasm</keyword>
<name>A0A1Y4LLW9_9FIRM</name>
<keyword evidence="5" id="KW-0720">Serine protease</keyword>
<dbReference type="EMBL" id="NFKL01000012">
    <property type="protein sequence ID" value="OUP57676.1"/>
    <property type="molecule type" value="Genomic_DNA"/>
</dbReference>
<dbReference type="Gene3D" id="3.90.226.10">
    <property type="entry name" value="2-enoyl-CoA Hydratase, Chain A, domain 1"/>
    <property type="match status" value="1"/>
</dbReference>
<dbReference type="PANTHER" id="PTHR10381:SF70">
    <property type="entry name" value="ATP-DEPENDENT CLP PROTEASE PROTEOLYTIC SUBUNIT"/>
    <property type="match status" value="1"/>
</dbReference>
<evidence type="ECO:0000256" key="1">
    <source>
        <dbReference type="ARBA" id="ARBA00007039"/>
    </source>
</evidence>
<dbReference type="CDD" id="cd07016">
    <property type="entry name" value="S14_ClpP_1"/>
    <property type="match status" value="1"/>
</dbReference>
<accession>A0A1Y4LLW9</accession>
<evidence type="ECO:0000313" key="7">
    <source>
        <dbReference type="EMBL" id="OUP57676.1"/>
    </source>
</evidence>
<sequence>MRVSVNGMIASDEDAGIVRFFGLDKVFRMVCPQDIRDAIANTPPGDTLTLEINSGGGSLYAGFEMYSLLVAAEVPTRAEVQSLAGSAASILLAGVQTACCTPVGQVMIHLPSTVTEGNEVAHRESLGMLQAATESIINAYAAKCGGRITRAALKAKMKAETFLTADEAKEIGLIDQIIGQNSPITPAQVMNCMGGGLMNGGLPDMDKLREAYAKAHTPTKPDEHTRAEAQLALELMRII</sequence>
<protein>
    <recommendedName>
        <fullName evidence="6">ATP-dependent Clp protease proteolytic subunit</fullName>
    </recommendedName>
</protein>
<dbReference type="AlphaFoldDB" id="A0A1Y4LLW9"/>
<dbReference type="Pfam" id="PF00574">
    <property type="entry name" value="CLP_protease"/>
    <property type="match status" value="1"/>
</dbReference>
<organism evidence="7 8">
    <name type="scientific">Butyricicoccus pullicaecorum</name>
    <dbReference type="NCBI Taxonomy" id="501571"/>
    <lineage>
        <taxon>Bacteria</taxon>
        <taxon>Bacillati</taxon>
        <taxon>Bacillota</taxon>
        <taxon>Clostridia</taxon>
        <taxon>Eubacteriales</taxon>
        <taxon>Butyricicoccaceae</taxon>
        <taxon>Butyricicoccus</taxon>
    </lineage>
</organism>
<evidence type="ECO:0000256" key="6">
    <source>
        <dbReference type="RuleBase" id="RU003567"/>
    </source>
</evidence>
<dbReference type="GO" id="GO:0006515">
    <property type="term" value="P:protein quality control for misfolded or incompletely synthesized proteins"/>
    <property type="evidence" value="ECO:0007669"/>
    <property type="project" value="TreeGrafter"/>
</dbReference>
<evidence type="ECO:0000256" key="5">
    <source>
        <dbReference type="ARBA" id="ARBA00022825"/>
    </source>
</evidence>
<dbReference type="GO" id="GO:0004176">
    <property type="term" value="F:ATP-dependent peptidase activity"/>
    <property type="evidence" value="ECO:0007669"/>
    <property type="project" value="InterPro"/>
</dbReference>
<evidence type="ECO:0000256" key="2">
    <source>
        <dbReference type="ARBA" id="ARBA00022490"/>
    </source>
</evidence>
<dbReference type="InterPro" id="IPR001907">
    <property type="entry name" value="ClpP"/>
</dbReference>
<keyword evidence="3" id="KW-0645">Protease</keyword>
<keyword evidence="4" id="KW-0378">Hydrolase</keyword>
<dbReference type="PRINTS" id="PR00127">
    <property type="entry name" value="CLPPROTEASEP"/>
</dbReference>
<dbReference type="SUPFAM" id="SSF52096">
    <property type="entry name" value="ClpP/crotonase"/>
    <property type="match status" value="1"/>
</dbReference>
<dbReference type="GO" id="GO:0009368">
    <property type="term" value="C:endopeptidase Clp complex"/>
    <property type="evidence" value="ECO:0007669"/>
    <property type="project" value="TreeGrafter"/>
</dbReference>